<keyword evidence="6" id="KW-0411">Iron-sulfur</keyword>
<evidence type="ECO:0000256" key="5">
    <source>
        <dbReference type="ARBA" id="ARBA00023004"/>
    </source>
</evidence>
<dbReference type="GO" id="GO:0005737">
    <property type="term" value="C:cytoplasm"/>
    <property type="evidence" value="ECO:0007669"/>
    <property type="project" value="InterPro"/>
</dbReference>
<name>A0A6J6JPM2_9ZZZZ</name>
<protein>
    <submittedName>
        <fullName evidence="9">Unannotated protein</fullName>
    </submittedName>
</protein>
<reference evidence="9" key="1">
    <citation type="submission" date="2020-05" db="EMBL/GenBank/DDBJ databases">
        <authorList>
            <person name="Chiriac C."/>
            <person name="Salcher M."/>
            <person name="Ghai R."/>
            <person name="Kavagutti S V."/>
        </authorList>
    </citation>
    <scope>NUCLEOTIDE SEQUENCE</scope>
</reference>
<dbReference type="InterPro" id="IPR034505">
    <property type="entry name" value="Coproporphyrinogen-III_oxidase"/>
</dbReference>
<accession>A0A6J6JPM2</accession>
<keyword evidence="7" id="KW-0143">Chaperone</keyword>
<evidence type="ECO:0000256" key="3">
    <source>
        <dbReference type="ARBA" id="ARBA00022691"/>
    </source>
</evidence>
<dbReference type="SFLD" id="SFLDS00029">
    <property type="entry name" value="Radical_SAM"/>
    <property type="match status" value="1"/>
</dbReference>
<evidence type="ECO:0000256" key="6">
    <source>
        <dbReference type="ARBA" id="ARBA00023014"/>
    </source>
</evidence>
<dbReference type="CDD" id="cd01335">
    <property type="entry name" value="Radical_SAM"/>
    <property type="match status" value="1"/>
</dbReference>
<dbReference type="InterPro" id="IPR006638">
    <property type="entry name" value="Elp3/MiaA/NifB-like_rSAM"/>
</dbReference>
<dbReference type="Pfam" id="PF04055">
    <property type="entry name" value="Radical_SAM"/>
    <property type="match status" value="1"/>
</dbReference>
<evidence type="ECO:0000256" key="1">
    <source>
        <dbReference type="ARBA" id="ARBA00006100"/>
    </source>
</evidence>
<feature type="domain" description="Radical SAM core" evidence="8">
    <location>
        <begin position="3"/>
        <end position="230"/>
    </location>
</feature>
<proteinExistence type="inferred from homology"/>
<keyword evidence="4" id="KW-0479">Metal-binding</keyword>
<dbReference type="EMBL" id="CAEZVL010000203">
    <property type="protein sequence ID" value="CAB4638294.1"/>
    <property type="molecule type" value="Genomic_DNA"/>
</dbReference>
<dbReference type="InterPro" id="IPR058240">
    <property type="entry name" value="rSAM_sf"/>
</dbReference>
<keyword evidence="2" id="KW-0349">Heme</keyword>
<sequence length="360" mass="40010">MGVTENAGYGVYVHIPFCRHRCDYCAFATFTDRDHIIEDYLGALSTEIDRAVSAAMPRATSIFVGGGTPTRVPPEDLVRVLAGIPVTSDAEITIECNPDDVTDEMMTRFIEGGVNRLSFGVQSMQTHVLKSLGRTHDPDNVYRSLEMARRAGFVDINLDIIYGVHGESVADWSATVRSILDLQPTHVSAYGLTVESGTPLADDPTRHPDNDLQAEMYEVADDLLVAAGLKNYEVSNWSLPDRECQHNRLYWLQGNYAGFGSAAHAHHDGRRSWNVRTPDRFIELINSSHSAESSFEMLGDQERRLEGLQLAMRMREGVPIDSFSTEDLEMMSELLNVAHGVVTLTRAGRLLANEVLIRLK</sequence>
<evidence type="ECO:0000256" key="7">
    <source>
        <dbReference type="ARBA" id="ARBA00023186"/>
    </source>
</evidence>
<dbReference type="InterPro" id="IPR004559">
    <property type="entry name" value="HemW-like"/>
</dbReference>
<evidence type="ECO:0000256" key="4">
    <source>
        <dbReference type="ARBA" id="ARBA00022723"/>
    </source>
</evidence>
<dbReference type="InterPro" id="IPR013785">
    <property type="entry name" value="Aldolase_TIM"/>
</dbReference>
<dbReference type="SUPFAM" id="SSF102114">
    <property type="entry name" value="Radical SAM enzymes"/>
    <property type="match status" value="1"/>
</dbReference>
<keyword evidence="3" id="KW-0949">S-adenosyl-L-methionine</keyword>
<dbReference type="SFLD" id="SFLDF00562">
    <property type="entry name" value="HemN-like__clustered_with_heat"/>
    <property type="match status" value="1"/>
</dbReference>
<dbReference type="SFLD" id="SFLDG01065">
    <property type="entry name" value="anaerobic_coproporphyrinogen-I"/>
    <property type="match status" value="1"/>
</dbReference>
<comment type="similarity">
    <text evidence="1">Belongs to the anaerobic coproporphyrinogen-III oxidase family. HemW subfamily.</text>
</comment>
<dbReference type="GO" id="GO:0006779">
    <property type="term" value="P:porphyrin-containing compound biosynthetic process"/>
    <property type="evidence" value="ECO:0007669"/>
    <property type="project" value="InterPro"/>
</dbReference>
<dbReference type="GO" id="GO:0046872">
    <property type="term" value="F:metal ion binding"/>
    <property type="evidence" value="ECO:0007669"/>
    <property type="project" value="UniProtKB-KW"/>
</dbReference>
<keyword evidence="5" id="KW-0408">Iron</keyword>
<dbReference type="PROSITE" id="PS51918">
    <property type="entry name" value="RADICAL_SAM"/>
    <property type="match status" value="1"/>
</dbReference>
<dbReference type="GO" id="GO:0051539">
    <property type="term" value="F:4 iron, 4 sulfur cluster binding"/>
    <property type="evidence" value="ECO:0007669"/>
    <property type="project" value="InterPro"/>
</dbReference>
<dbReference type="InterPro" id="IPR007197">
    <property type="entry name" value="rSAM"/>
</dbReference>
<gene>
    <name evidence="9" type="ORF">UFOPK1960_01134</name>
</gene>
<evidence type="ECO:0000259" key="8">
    <source>
        <dbReference type="PROSITE" id="PS51918"/>
    </source>
</evidence>
<organism evidence="9">
    <name type="scientific">freshwater metagenome</name>
    <dbReference type="NCBI Taxonomy" id="449393"/>
    <lineage>
        <taxon>unclassified sequences</taxon>
        <taxon>metagenomes</taxon>
        <taxon>ecological metagenomes</taxon>
    </lineage>
</organism>
<dbReference type="Gene3D" id="3.20.20.70">
    <property type="entry name" value="Aldolase class I"/>
    <property type="match status" value="1"/>
</dbReference>
<dbReference type="PANTHER" id="PTHR13932:SF5">
    <property type="entry name" value="RADICAL S-ADENOSYL METHIONINE DOMAIN-CONTAINING PROTEIN 1, MITOCHONDRIAL"/>
    <property type="match status" value="1"/>
</dbReference>
<evidence type="ECO:0000256" key="2">
    <source>
        <dbReference type="ARBA" id="ARBA00022617"/>
    </source>
</evidence>
<dbReference type="SMART" id="SM00729">
    <property type="entry name" value="Elp3"/>
    <property type="match status" value="1"/>
</dbReference>
<dbReference type="GO" id="GO:0004109">
    <property type="term" value="F:coproporphyrinogen oxidase activity"/>
    <property type="evidence" value="ECO:0007669"/>
    <property type="project" value="InterPro"/>
</dbReference>
<dbReference type="AlphaFoldDB" id="A0A6J6JPM2"/>
<dbReference type="NCBIfam" id="TIGR00539">
    <property type="entry name" value="hemN_rel"/>
    <property type="match status" value="1"/>
</dbReference>
<dbReference type="PANTHER" id="PTHR13932">
    <property type="entry name" value="COPROPORPHYRINIGEN III OXIDASE"/>
    <property type="match status" value="1"/>
</dbReference>
<evidence type="ECO:0000313" key="9">
    <source>
        <dbReference type="EMBL" id="CAB4638294.1"/>
    </source>
</evidence>